<evidence type="ECO:0000313" key="1">
    <source>
        <dbReference type="EMBL" id="KAK9950887.1"/>
    </source>
</evidence>
<protein>
    <submittedName>
        <fullName evidence="1">Uncharacterized protein</fullName>
    </submittedName>
</protein>
<name>A0AAW1YQV6_RUBAR</name>
<dbReference type="AlphaFoldDB" id="A0AAW1YQV6"/>
<proteinExistence type="predicted"/>
<dbReference type="EMBL" id="JBEDUW010000001">
    <property type="protein sequence ID" value="KAK9950887.1"/>
    <property type="molecule type" value="Genomic_DNA"/>
</dbReference>
<organism evidence="1 2">
    <name type="scientific">Rubus argutus</name>
    <name type="common">Southern blackberry</name>
    <dbReference type="NCBI Taxonomy" id="59490"/>
    <lineage>
        <taxon>Eukaryota</taxon>
        <taxon>Viridiplantae</taxon>
        <taxon>Streptophyta</taxon>
        <taxon>Embryophyta</taxon>
        <taxon>Tracheophyta</taxon>
        <taxon>Spermatophyta</taxon>
        <taxon>Magnoliopsida</taxon>
        <taxon>eudicotyledons</taxon>
        <taxon>Gunneridae</taxon>
        <taxon>Pentapetalae</taxon>
        <taxon>rosids</taxon>
        <taxon>fabids</taxon>
        <taxon>Rosales</taxon>
        <taxon>Rosaceae</taxon>
        <taxon>Rosoideae</taxon>
        <taxon>Rosoideae incertae sedis</taxon>
        <taxon>Rubus</taxon>
    </lineage>
</organism>
<gene>
    <name evidence="1" type="ORF">M0R45_006353</name>
</gene>
<accession>A0AAW1YQV6</accession>
<comment type="caution">
    <text evidence="1">The sequence shown here is derived from an EMBL/GenBank/DDBJ whole genome shotgun (WGS) entry which is preliminary data.</text>
</comment>
<dbReference type="Proteomes" id="UP001457282">
    <property type="component" value="Unassembled WGS sequence"/>
</dbReference>
<keyword evidence="2" id="KW-1185">Reference proteome</keyword>
<sequence>MWVLASHLGFDGMDAVMGAFKSELGSCGVAAAVRSKSGGDARLGRARQWQQGYVNGGRAVMVMDAMVICDGEALDCRCVFGLGRGLEEWA</sequence>
<evidence type="ECO:0000313" key="2">
    <source>
        <dbReference type="Proteomes" id="UP001457282"/>
    </source>
</evidence>
<reference evidence="1 2" key="1">
    <citation type="journal article" date="2023" name="G3 (Bethesda)">
        <title>A chromosome-length genome assembly and annotation of blackberry (Rubus argutus, cv. 'Hillquist').</title>
        <authorList>
            <person name="Bruna T."/>
            <person name="Aryal R."/>
            <person name="Dudchenko O."/>
            <person name="Sargent D.J."/>
            <person name="Mead D."/>
            <person name="Buti M."/>
            <person name="Cavallini A."/>
            <person name="Hytonen T."/>
            <person name="Andres J."/>
            <person name="Pham M."/>
            <person name="Weisz D."/>
            <person name="Mascagni F."/>
            <person name="Usai G."/>
            <person name="Natali L."/>
            <person name="Bassil N."/>
            <person name="Fernandez G.E."/>
            <person name="Lomsadze A."/>
            <person name="Armour M."/>
            <person name="Olukolu B."/>
            <person name="Poorten T."/>
            <person name="Britton C."/>
            <person name="Davik J."/>
            <person name="Ashrafi H."/>
            <person name="Aiden E.L."/>
            <person name="Borodovsky M."/>
            <person name="Worthington M."/>
        </authorList>
    </citation>
    <scope>NUCLEOTIDE SEQUENCE [LARGE SCALE GENOMIC DNA]</scope>
    <source>
        <strain evidence="1">PI 553951</strain>
    </source>
</reference>